<evidence type="ECO:0000256" key="5">
    <source>
        <dbReference type="ARBA" id="ARBA00023136"/>
    </source>
</evidence>
<proteinExistence type="predicted"/>
<feature type="transmembrane region" description="Helical" evidence="6">
    <location>
        <begin position="70"/>
        <end position="94"/>
    </location>
</feature>
<feature type="transmembrane region" description="Helical" evidence="6">
    <location>
        <begin position="279"/>
        <end position="299"/>
    </location>
</feature>
<dbReference type="Proteomes" id="UP000297597">
    <property type="component" value="Unassembled WGS sequence"/>
</dbReference>
<dbReference type="AlphaFoldDB" id="A0A4Y7RPW2"/>
<feature type="transmembrane region" description="Helical" evidence="6">
    <location>
        <begin position="387"/>
        <end position="406"/>
    </location>
</feature>
<name>A0A4Y7RPW2_9FIRM</name>
<accession>A0A4Y7RPW2</accession>
<dbReference type="RefSeq" id="WP_192902870.1">
    <property type="nucleotide sequence ID" value="NZ_QFFZ01000018.1"/>
</dbReference>
<keyword evidence="5 6" id="KW-0472">Membrane</keyword>
<feature type="transmembrane region" description="Helical" evidence="6">
    <location>
        <begin position="203"/>
        <end position="223"/>
    </location>
</feature>
<keyword evidence="4 6" id="KW-1133">Transmembrane helix</keyword>
<feature type="transmembrane region" description="Helical" evidence="6">
    <location>
        <begin position="244"/>
        <end position="267"/>
    </location>
</feature>
<feature type="transmembrane region" description="Helical" evidence="6">
    <location>
        <begin position="38"/>
        <end position="58"/>
    </location>
</feature>
<organism evidence="7 8">
    <name type="scientific">Pelotomaculum propionicicum</name>
    <dbReference type="NCBI Taxonomy" id="258475"/>
    <lineage>
        <taxon>Bacteria</taxon>
        <taxon>Bacillati</taxon>
        <taxon>Bacillota</taxon>
        <taxon>Clostridia</taxon>
        <taxon>Eubacteriales</taxon>
        <taxon>Desulfotomaculaceae</taxon>
        <taxon>Pelotomaculum</taxon>
    </lineage>
</organism>
<dbReference type="GO" id="GO:0005886">
    <property type="term" value="C:plasma membrane"/>
    <property type="evidence" value="ECO:0007669"/>
    <property type="project" value="UniProtKB-SubCell"/>
</dbReference>
<dbReference type="PANTHER" id="PTHR30250:SF11">
    <property type="entry name" value="O-ANTIGEN TRANSPORTER-RELATED"/>
    <property type="match status" value="1"/>
</dbReference>
<feature type="transmembrane region" description="Helical" evidence="6">
    <location>
        <begin position="320"/>
        <end position="343"/>
    </location>
</feature>
<feature type="transmembrane region" description="Helical" evidence="6">
    <location>
        <begin position="175"/>
        <end position="197"/>
    </location>
</feature>
<dbReference type="EMBL" id="QFFZ01000018">
    <property type="protein sequence ID" value="TEB11054.1"/>
    <property type="molecule type" value="Genomic_DNA"/>
</dbReference>
<keyword evidence="8" id="KW-1185">Reference proteome</keyword>
<dbReference type="InterPro" id="IPR050833">
    <property type="entry name" value="Poly_Biosynth_Transport"/>
</dbReference>
<evidence type="ECO:0000256" key="6">
    <source>
        <dbReference type="SAM" id="Phobius"/>
    </source>
</evidence>
<evidence type="ECO:0000313" key="8">
    <source>
        <dbReference type="Proteomes" id="UP000297597"/>
    </source>
</evidence>
<evidence type="ECO:0008006" key="9">
    <source>
        <dbReference type="Google" id="ProtNLM"/>
    </source>
</evidence>
<dbReference type="PANTHER" id="PTHR30250">
    <property type="entry name" value="PST FAMILY PREDICTED COLANIC ACID TRANSPORTER"/>
    <property type="match status" value="1"/>
</dbReference>
<gene>
    <name evidence="7" type="ORF">Pmgp_01926</name>
</gene>
<feature type="transmembrane region" description="Helical" evidence="6">
    <location>
        <begin position="106"/>
        <end position="132"/>
    </location>
</feature>
<comment type="subcellular location">
    <subcellularLocation>
        <location evidence="1">Cell membrane</location>
        <topology evidence="1">Multi-pass membrane protein</topology>
    </subcellularLocation>
</comment>
<keyword evidence="3 6" id="KW-0812">Transmembrane</keyword>
<evidence type="ECO:0000256" key="1">
    <source>
        <dbReference type="ARBA" id="ARBA00004651"/>
    </source>
</evidence>
<feature type="transmembrane region" description="Helical" evidence="6">
    <location>
        <begin position="412"/>
        <end position="434"/>
    </location>
</feature>
<evidence type="ECO:0000256" key="3">
    <source>
        <dbReference type="ARBA" id="ARBA00022692"/>
    </source>
</evidence>
<keyword evidence="2" id="KW-1003">Cell membrane</keyword>
<reference evidence="7 8" key="1">
    <citation type="journal article" date="2018" name="Environ. Microbiol.">
        <title>Novel energy conservation strategies and behaviour of Pelotomaculum schinkii driving syntrophic propionate catabolism.</title>
        <authorList>
            <person name="Hidalgo-Ahumada C.A.P."/>
            <person name="Nobu M.K."/>
            <person name="Narihiro T."/>
            <person name="Tamaki H."/>
            <person name="Liu W.T."/>
            <person name="Kamagata Y."/>
            <person name="Stams A.J.M."/>
            <person name="Imachi H."/>
            <person name="Sousa D.Z."/>
        </authorList>
    </citation>
    <scope>NUCLEOTIDE SEQUENCE [LARGE SCALE GENOMIC DNA]</scope>
    <source>
        <strain evidence="7 8">MGP</strain>
    </source>
</reference>
<feature type="transmembrane region" description="Helical" evidence="6">
    <location>
        <begin position="144"/>
        <end position="163"/>
    </location>
</feature>
<evidence type="ECO:0000256" key="2">
    <source>
        <dbReference type="ARBA" id="ARBA00022475"/>
    </source>
</evidence>
<comment type="caution">
    <text evidence="7">The sequence shown here is derived from an EMBL/GenBank/DDBJ whole genome shotgun (WGS) entry which is preliminary data.</text>
</comment>
<protein>
    <recommendedName>
        <fullName evidence="9">Polysaccharide biosynthesis protein C-terminal domain-containing protein</fullName>
    </recommendedName>
</protein>
<evidence type="ECO:0000313" key="7">
    <source>
        <dbReference type="EMBL" id="TEB11054.1"/>
    </source>
</evidence>
<feature type="transmembrane region" description="Helical" evidence="6">
    <location>
        <begin position="355"/>
        <end position="375"/>
    </location>
</feature>
<sequence length="449" mass="49167">MSLLKLSIEKSEKSIVIAPRFLLAKIVKLMTSSLYNNAFYIMLNNISTSLLGFVFWNIMTRTFQPAEIGIGSALLAASGLLASVANMGLGVGLIRFLPTAGKKAMSIINVSFTLAGVIAMLGSMVYLAGLPYWAPVLAFVRDNLLMSSAFIIFTGVSVITILADQTLVAGRLARYVFMKNAVTSIIKIPLPIFVFYYLKGYGIFAGTGIALIIGMLLAWFWFIPTVYEGYVPRPAWSFEIIKKILPFSFVNNLVTLFNNSTGFIYQLMALNFLGSESNAYLYIAWMMTTVLTIIPAGLAQSLFAEGSHNPGKIKRDGRNALFFALFLSIPASVLMILLGGWLLKFFGSEYAQNGTGIIRFLALAVIPRCVTAFYLTTNQIKHRLDLILIQTGTLFFIAIGLGYWLMKEIGLTGLGVAYTTANLIVAVAVIAPLWKELGHKAEVEAESSH</sequence>
<evidence type="ECO:0000256" key="4">
    <source>
        <dbReference type="ARBA" id="ARBA00022989"/>
    </source>
</evidence>